<dbReference type="OrthoDB" id="8400810at2"/>
<reference evidence="2 3" key="1">
    <citation type="submission" date="2016-10" db="EMBL/GenBank/DDBJ databases">
        <authorList>
            <person name="de Groot N.N."/>
        </authorList>
    </citation>
    <scope>NUCLEOTIDE SEQUENCE [LARGE SCALE GENOMIC DNA]</scope>
    <source>
        <strain evidence="2 3">DSM 44993</strain>
    </source>
</reference>
<feature type="signal peptide" evidence="1">
    <location>
        <begin position="1"/>
        <end position="30"/>
    </location>
</feature>
<evidence type="ECO:0000256" key="1">
    <source>
        <dbReference type="SAM" id="SignalP"/>
    </source>
</evidence>
<evidence type="ECO:0000313" key="2">
    <source>
        <dbReference type="EMBL" id="SEP53813.1"/>
    </source>
</evidence>
<name>A0A1H8YP06_9PSEU</name>
<accession>A0A1H8YP06</accession>
<keyword evidence="3" id="KW-1185">Reference proteome</keyword>
<dbReference type="AlphaFoldDB" id="A0A1H8YP06"/>
<dbReference type="EMBL" id="FOEF01000031">
    <property type="protein sequence ID" value="SEP53813.1"/>
    <property type="molecule type" value="Genomic_DNA"/>
</dbReference>
<keyword evidence="1" id="KW-0732">Signal</keyword>
<sequence length="197" mass="21306">MHITKKLMVGVAGLALTAGLSVTGAGTASANTAQNCGATTAPITVSHPVSIMDNDNRLGILYLGYFGDCKGVYAEIHWNFGPSNPVPPNPAGEGEMDVYRPAGTVYVEGENKDGFPGTNFAKDHLDGTYTTSPIEDIHYNRWGGKYAPPLKFLPDVDLTVYRTDSDWTQHTDCSKHMWGNWHTFSDGGWGSGIYLDC</sequence>
<feature type="chain" id="PRO_5011760818" description="Secreted protein" evidence="1">
    <location>
        <begin position="31"/>
        <end position="197"/>
    </location>
</feature>
<gene>
    <name evidence="2" type="ORF">SAMN04489732_13152</name>
</gene>
<evidence type="ECO:0008006" key="4">
    <source>
        <dbReference type="Google" id="ProtNLM"/>
    </source>
</evidence>
<organism evidence="2 3">
    <name type="scientific">Amycolatopsis saalfeldensis</name>
    <dbReference type="NCBI Taxonomy" id="394193"/>
    <lineage>
        <taxon>Bacteria</taxon>
        <taxon>Bacillati</taxon>
        <taxon>Actinomycetota</taxon>
        <taxon>Actinomycetes</taxon>
        <taxon>Pseudonocardiales</taxon>
        <taxon>Pseudonocardiaceae</taxon>
        <taxon>Amycolatopsis</taxon>
    </lineage>
</organism>
<evidence type="ECO:0000313" key="3">
    <source>
        <dbReference type="Proteomes" id="UP000198582"/>
    </source>
</evidence>
<dbReference type="RefSeq" id="WP_091628695.1">
    <property type="nucleotide sequence ID" value="NZ_FOEF01000031.1"/>
</dbReference>
<dbReference type="Proteomes" id="UP000198582">
    <property type="component" value="Unassembled WGS sequence"/>
</dbReference>
<proteinExistence type="predicted"/>
<protein>
    <recommendedName>
        <fullName evidence="4">Secreted protein</fullName>
    </recommendedName>
</protein>